<organism evidence="1 2">
    <name type="scientific">Rubroshorea leprosula</name>
    <dbReference type="NCBI Taxonomy" id="152421"/>
    <lineage>
        <taxon>Eukaryota</taxon>
        <taxon>Viridiplantae</taxon>
        <taxon>Streptophyta</taxon>
        <taxon>Embryophyta</taxon>
        <taxon>Tracheophyta</taxon>
        <taxon>Spermatophyta</taxon>
        <taxon>Magnoliopsida</taxon>
        <taxon>eudicotyledons</taxon>
        <taxon>Gunneridae</taxon>
        <taxon>Pentapetalae</taxon>
        <taxon>rosids</taxon>
        <taxon>malvids</taxon>
        <taxon>Malvales</taxon>
        <taxon>Dipterocarpaceae</taxon>
        <taxon>Rubroshorea</taxon>
    </lineage>
</organism>
<dbReference type="EMBL" id="BPVZ01000700">
    <property type="protein sequence ID" value="GKV52419.1"/>
    <property type="molecule type" value="Genomic_DNA"/>
</dbReference>
<comment type="caution">
    <text evidence="1">The sequence shown here is derived from an EMBL/GenBank/DDBJ whole genome shotgun (WGS) entry which is preliminary data.</text>
</comment>
<reference evidence="1 2" key="1">
    <citation type="journal article" date="2021" name="Commun. Biol.">
        <title>The genome of Shorea leprosula (Dipterocarpaceae) highlights the ecological relevance of drought in aseasonal tropical rainforests.</title>
        <authorList>
            <person name="Ng K.K.S."/>
            <person name="Kobayashi M.J."/>
            <person name="Fawcett J.A."/>
            <person name="Hatakeyama M."/>
            <person name="Paape T."/>
            <person name="Ng C.H."/>
            <person name="Ang C.C."/>
            <person name="Tnah L.H."/>
            <person name="Lee C.T."/>
            <person name="Nishiyama T."/>
            <person name="Sese J."/>
            <person name="O'Brien M.J."/>
            <person name="Copetti D."/>
            <person name="Mohd Noor M.I."/>
            <person name="Ong R.C."/>
            <person name="Putra M."/>
            <person name="Sireger I.Z."/>
            <person name="Indrioko S."/>
            <person name="Kosugi Y."/>
            <person name="Izuno A."/>
            <person name="Isagi Y."/>
            <person name="Lee S.L."/>
            <person name="Shimizu K.K."/>
        </authorList>
    </citation>
    <scope>NUCLEOTIDE SEQUENCE [LARGE SCALE GENOMIC DNA]</scope>
    <source>
        <strain evidence="1">214</strain>
    </source>
</reference>
<dbReference type="Proteomes" id="UP001054252">
    <property type="component" value="Unassembled WGS sequence"/>
</dbReference>
<name>A0AAV5MTW2_9ROSI</name>
<evidence type="ECO:0000313" key="1">
    <source>
        <dbReference type="EMBL" id="GKV52419.1"/>
    </source>
</evidence>
<dbReference type="AlphaFoldDB" id="A0AAV5MTW2"/>
<gene>
    <name evidence="1" type="ORF">SLEP1_g59003</name>
</gene>
<proteinExistence type="predicted"/>
<evidence type="ECO:0000313" key="2">
    <source>
        <dbReference type="Proteomes" id="UP001054252"/>
    </source>
</evidence>
<protein>
    <submittedName>
        <fullName evidence="1">Uncharacterized protein</fullName>
    </submittedName>
</protein>
<sequence>MSVKLVGAMGRQETSWYALYTSTSTNPRERTPSNASLTLLESKQSILMANTCAFSSLAISSANLDSLPVTVSNPQIILAKKCT</sequence>
<accession>A0AAV5MTW2</accession>
<keyword evidence="2" id="KW-1185">Reference proteome</keyword>